<dbReference type="WBParaSite" id="HNAJ_0000139101-mRNA-1">
    <property type="protein sequence ID" value="HNAJ_0000139101-mRNA-1"/>
    <property type="gene ID" value="HNAJ_0000139101"/>
</dbReference>
<dbReference type="EMBL" id="UZAE01000533">
    <property type="protein sequence ID" value="VDN97249.1"/>
    <property type="molecule type" value="Genomic_DNA"/>
</dbReference>
<name>A0A0R3T334_RODNA</name>
<dbReference type="Proteomes" id="UP000278807">
    <property type="component" value="Unassembled WGS sequence"/>
</dbReference>
<evidence type="ECO:0000313" key="1">
    <source>
        <dbReference type="EMBL" id="VDN97249.1"/>
    </source>
</evidence>
<keyword evidence="2" id="KW-1185">Reference proteome</keyword>
<dbReference type="AlphaFoldDB" id="A0A0R3T334"/>
<organism evidence="3">
    <name type="scientific">Rodentolepis nana</name>
    <name type="common">Dwarf tapeworm</name>
    <name type="synonym">Hymenolepis nana</name>
    <dbReference type="NCBI Taxonomy" id="102285"/>
    <lineage>
        <taxon>Eukaryota</taxon>
        <taxon>Metazoa</taxon>
        <taxon>Spiralia</taxon>
        <taxon>Lophotrochozoa</taxon>
        <taxon>Platyhelminthes</taxon>
        <taxon>Cestoda</taxon>
        <taxon>Eucestoda</taxon>
        <taxon>Cyclophyllidea</taxon>
        <taxon>Hymenolepididae</taxon>
        <taxon>Rodentolepis</taxon>
    </lineage>
</organism>
<proteinExistence type="predicted"/>
<reference evidence="3" key="1">
    <citation type="submission" date="2017-02" db="UniProtKB">
        <authorList>
            <consortium name="WormBaseParasite"/>
        </authorList>
    </citation>
    <scope>IDENTIFICATION</scope>
</reference>
<sequence>MHLWFHNESFANTFDLTMKILDDGIIIADLPNIDLMKASLLCFVENFRTVLHFPDEDPSEYLIHDPFIEYPAQFVRLPKEEQIVLIGWMAFFLEYIDHAVEKEYFLREYVDALYVGGTHISDYLTNLEGYLNTVISLDTSLTEIYDHWCKFYYSI</sequence>
<evidence type="ECO:0000313" key="2">
    <source>
        <dbReference type="Proteomes" id="UP000278807"/>
    </source>
</evidence>
<reference evidence="1 2" key="2">
    <citation type="submission" date="2018-11" db="EMBL/GenBank/DDBJ databases">
        <authorList>
            <consortium name="Pathogen Informatics"/>
        </authorList>
    </citation>
    <scope>NUCLEOTIDE SEQUENCE [LARGE SCALE GENOMIC DNA]</scope>
</reference>
<accession>A0A0R3T334</accession>
<gene>
    <name evidence="1" type="ORF">HNAJ_LOCUS1390</name>
</gene>
<protein>
    <submittedName>
        <fullName evidence="3">DUF2787 domain-containing protein</fullName>
    </submittedName>
</protein>
<evidence type="ECO:0000313" key="3">
    <source>
        <dbReference type="WBParaSite" id="HNAJ_0000139101-mRNA-1"/>
    </source>
</evidence>